<reference evidence="3" key="1">
    <citation type="journal article" date="2019" name="Int. J. Syst. Evol. Microbiol.">
        <title>The Global Catalogue of Microorganisms (GCM) 10K type strain sequencing project: providing services to taxonomists for standard genome sequencing and annotation.</title>
        <authorList>
            <consortium name="The Broad Institute Genomics Platform"/>
            <consortium name="The Broad Institute Genome Sequencing Center for Infectious Disease"/>
            <person name="Wu L."/>
            <person name="Ma J."/>
        </authorList>
    </citation>
    <scope>NUCLEOTIDE SEQUENCE [LARGE SCALE GENOMIC DNA]</scope>
    <source>
        <strain evidence="3">CGMCC 1.12371</strain>
    </source>
</reference>
<dbReference type="Pfam" id="PF01841">
    <property type="entry name" value="Transglut_core"/>
    <property type="match status" value="1"/>
</dbReference>
<dbReference type="RefSeq" id="WP_382224670.1">
    <property type="nucleotide sequence ID" value="NZ_JBHTCA010000011.1"/>
</dbReference>
<dbReference type="PANTHER" id="PTHR33490:SF7">
    <property type="entry name" value="BLR2979 PROTEIN"/>
    <property type="match status" value="1"/>
</dbReference>
<sequence>MELRIVHETCYDYAAPVMLAQHMAHLRPSAELAGQTLLSHQLSVTPEPAQAMEGEDAFGNPRHFFALQVPHDRLCVHADMAVRTEAPQPLPESPAWEAVRDHFRYHAGAAFDAANEFLFASPFVPRDEAFIDFARAVFTPERALFDACEALMTRIHAEFEYRSGSTEINTPALTALEQRQGVCQDFAHIMLGCLRSLGLAARYVSGYLLTQVPEGQARLIGADASHAWVAVYCPGADGEDGVWCDFDPTNNRCGLGRPGEDYVTLALGRDFGDVSPLRGVIQGGGSHNLHVGVTVAPVDQFPVADPATAQEGGR</sequence>
<feature type="domain" description="Transglutaminase-like" evidence="1">
    <location>
        <begin position="175"/>
        <end position="250"/>
    </location>
</feature>
<comment type="caution">
    <text evidence="2">The sequence shown here is derived from an EMBL/GenBank/DDBJ whole genome shotgun (WGS) entry which is preliminary data.</text>
</comment>
<dbReference type="InterPro" id="IPR038765">
    <property type="entry name" value="Papain-like_cys_pep_sf"/>
</dbReference>
<evidence type="ECO:0000259" key="1">
    <source>
        <dbReference type="SMART" id="SM00460"/>
    </source>
</evidence>
<keyword evidence="3" id="KW-1185">Reference proteome</keyword>
<evidence type="ECO:0000313" key="2">
    <source>
        <dbReference type="EMBL" id="MFC7410092.1"/>
    </source>
</evidence>
<proteinExistence type="predicted"/>
<dbReference type="Gene3D" id="3.10.620.30">
    <property type="match status" value="1"/>
</dbReference>
<evidence type="ECO:0000313" key="3">
    <source>
        <dbReference type="Proteomes" id="UP001596501"/>
    </source>
</evidence>
<organism evidence="2 3">
    <name type="scientific">Hydrogenophaga atypica</name>
    <dbReference type="NCBI Taxonomy" id="249409"/>
    <lineage>
        <taxon>Bacteria</taxon>
        <taxon>Pseudomonadati</taxon>
        <taxon>Pseudomonadota</taxon>
        <taxon>Betaproteobacteria</taxon>
        <taxon>Burkholderiales</taxon>
        <taxon>Comamonadaceae</taxon>
        <taxon>Hydrogenophaga</taxon>
    </lineage>
</organism>
<dbReference type="EMBL" id="JBHTCA010000011">
    <property type="protein sequence ID" value="MFC7410092.1"/>
    <property type="molecule type" value="Genomic_DNA"/>
</dbReference>
<dbReference type="Proteomes" id="UP001596501">
    <property type="component" value="Unassembled WGS sequence"/>
</dbReference>
<gene>
    <name evidence="2" type="ORF">ACFQPB_14590</name>
</gene>
<dbReference type="SMART" id="SM00460">
    <property type="entry name" value="TGc"/>
    <property type="match status" value="1"/>
</dbReference>
<dbReference type="SUPFAM" id="SSF54001">
    <property type="entry name" value="Cysteine proteinases"/>
    <property type="match status" value="1"/>
</dbReference>
<dbReference type="PANTHER" id="PTHR33490">
    <property type="entry name" value="BLR5614 PROTEIN-RELATED"/>
    <property type="match status" value="1"/>
</dbReference>
<name>A0ABW2QPA3_9BURK</name>
<dbReference type="InterPro" id="IPR002931">
    <property type="entry name" value="Transglutaminase-like"/>
</dbReference>
<protein>
    <submittedName>
        <fullName evidence="2">Transglutaminase N-terminal domain-containing protein</fullName>
    </submittedName>
</protein>
<dbReference type="InterPro" id="IPR013589">
    <property type="entry name" value="Bac_transglu_N"/>
</dbReference>
<accession>A0ABW2QPA3</accession>
<dbReference type="Pfam" id="PF08379">
    <property type="entry name" value="Bact_transglu_N"/>
    <property type="match status" value="1"/>
</dbReference>